<keyword evidence="5" id="KW-0862">Zinc</keyword>
<dbReference type="GO" id="GO:0006098">
    <property type="term" value="P:pentose-phosphate shunt"/>
    <property type="evidence" value="ECO:0007669"/>
    <property type="project" value="InterPro"/>
</dbReference>
<evidence type="ECO:0000256" key="4">
    <source>
        <dbReference type="ARBA" id="ARBA00022771"/>
    </source>
</evidence>
<dbReference type="VEuPathDB" id="FungiDB:Z520_02827"/>
<keyword evidence="3" id="KW-0677">Repeat</keyword>
<dbReference type="Pfam" id="PF00393">
    <property type="entry name" value="6PGD"/>
    <property type="match status" value="1"/>
</dbReference>
<dbReference type="SUPFAM" id="SSF57667">
    <property type="entry name" value="beta-beta-alpha zinc fingers"/>
    <property type="match status" value="1"/>
</dbReference>
<evidence type="ECO:0000256" key="8">
    <source>
        <dbReference type="SAM" id="MobiDB-lite"/>
    </source>
</evidence>
<evidence type="ECO:0000256" key="2">
    <source>
        <dbReference type="ARBA" id="ARBA00022723"/>
    </source>
</evidence>
<evidence type="ECO:0000313" key="10">
    <source>
        <dbReference type="EMBL" id="KIY01275.1"/>
    </source>
</evidence>
<dbReference type="CDD" id="cd12148">
    <property type="entry name" value="fungal_TF_MHR"/>
    <property type="match status" value="1"/>
</dbReference>
<dbReference type="GO" id="GO:0004616">
    <property type="term" value="F:phosphogluconate dehydrogenase (decarboxylating) activity"/>
    <property type="evidence" value="ECO:0007669"/>
    <property type="project" value="InterPro"/>
</dbReference>
<dbReference type="Gene3D" id="3.30.160.60">
    <property type="entry name" value="Classic Zinc Finger"/>
    <property type="match status" value="1"/>
</dbReference>
<dbReference type="AlphaFoldDB" id="A0A0D2KDH2"/>
<dbReference type="InterPro" id="IPR007219">
    <property type="entry name" value="XnlR_reg_dom"/>
</dbReference>
<evidence type="ECO:0000256" key="7">
    <source>
        <dbReference type="PROSITE-ProRule" id="PRU00042"/>
    </source>
</evidence>
<accession>A0A0D2KDH2</accession>
<evidence type="ECO:0000256" key="1">
    <source>
        <dbReference type="ARBA" id="ARBA00004123"/>
    </source>
</evidence>
<sequence length="934" mass="103778">MATASETTEPVERRRAHACKICQRAFIRAEHLQRHLLSHKNSKPNKCKACDARFARSDVLRRHTRKCAPYIRMVEAAEGVNGDTATDTVTVGRYPQPQNAQNTEPQRCSPPGQDRMQHEQTGAADTSNSRSTASTVTHGSSSRQTMDQMQFVNGMPNNICNRADTLDSSQFNVSISGAHLMRFDSARASTNSFINSTTPAIPDVSNLDSWALALSSSDANQGPDTRTNNSRLTGFVDNHQQPTPSSGSAQFYSGASAFEETAVQCMAMPELPNAMFDDDLTFLEDILLPEFIFNATGPTTPIPGDFNSTNGPSVPTRNEADISEPRLFSPSLPYPFERSTDDARPYVLNISSGDVDQFQKSILDNAQLNNFPFPKRSRILRCLSAFFDSVDPHVPIVHHATFSLSSTAPALVLAMLALGATITREYAFAESAYEASCSLLNHQIEQDSHIPSSFEFWPIQALLLCAHFGAFNNNKAFALRSQAQLSKVSMMLKLGLNDLLAKRVEPRQDWKTWSFIETFSRLASWNCTISAILLSYDQSFQTSTQHHLQHVLLPLDEDLWRARSAQEWSALGGASHQHSNISFLTFAESLFQGEPILQKVSCFGLFSLVGWILLYICNHERMKMSVGCLEIFETDFTSKIDKGLGVWEDLTRRYLRTGHVMFKNIHPLISDSLPLLGSAYYHLSVGEELRSLKDKAAEPAVADGILTPQSFPDFKSRPLVYKAVRYAANSWLVRTKLGISHFQQSPDVYGAHGFLGAFESALILSWWLTVGQSVQTPQGLENDDTIPGKALKEVLTEVFGELEDQDIFCKDEVARATAPLNFCHGRKVEVASVLGYRANSHSNADLFESQNISKQLADPYLTIKNVMPKCTEADYYIPSISVSLEYFKYSSSTELPTPLMEAELDYFGDHMVDLKSTDPGRPVTGKSVRYSSMT</sequence>
<evidence type="ECO:0000256" key="3">
    <source>
        <dbReference type="ARBA" id="ARBA00022737"/>
    </source>
</evidence>
<proteinExistence type="predicted"/>
<keyword evidence="6" id="KW-0539">Nucleus</keyword>
<feature type="region of interest" description="Disordered" evidence="8">
    <location>
        <begin position="85"/>
        <end position="144"/>
    </location>
</feature>
<dbReference type="EMBL" id="KN848065">
    <property type="protein sequence ID" value="KIY01275.1"/>
    <property type="molecule type" value="Genomic_DNA"/>
</dbReference>
<feature type="compositionally biased region" description="Polar residues" evidence="8">
    <location>
        <begin position="119"/>
        <end position="144"/>
    </location>
</feature>
<dbReference type="Gene3D" id="1.10.1040.10">
    <property type="entry name" value="N-(1-d-carboxylethyl)-l-norvaline Dehydrogenase, domain 2"/>
    <property type="match status" value="1"/>
</dbReference>
<dbReference type="GO" id="GO:0000981">
    <property type="term" value="F:DNA-binding transcription factor activity, RNA polymerase II-specific"/>
    <property type="evidence" value="ECO:0007669"/>
    <property type="project" value="InterPro"/>
</dbReference>
<protein>
    <recommendedName>
        <fullName evidence="9">C2H2-type domain-containing protein</fullName>
    </recommendedName>
</protein>
<dbReference type="RefSeq" id="XP_016635397.1">
    <property type="nucleotide sequence ID" value="XM_016773340.1"/>
</dbReference>
<evidence type="ECO:0000256" key="6">
    <source>
        <dbReference type="ARBA" id="ARBA00023242"/>
    </source>
</evidence>
<dbReference type="Pfam" id="PF00096">
    <property type="entry name" value="zf-C2H2"/>
    <property type="match status" value="1"/>
</dbReference>
<dbReference type="PROSITE" id="PS00028">
    <property type="entry name" value="ZINC_FINGER_C2H2_1"/>
    <property type="match status" value="1"/>
</dbReference>
<feature type="compositionally biased region" description="Polar residues" evidence="8">
    <location>
        <begin position="96"/>
        <end position="106"/>
    </location>
</feature>
<keyword evidence="2" id="KW-0479">Metal-binding</keyword>
<feature type="domain" description="C2H2-type" evidence="9">
    <location>
        <begin position="17"/>
        <end position="44"/>
    </location>
</feature>
<dbReference type="InterPro" id="IPR013087">
    <property type="entry name" value="Znf_C2H2_type"/>
</dbReference>
<dbReference type="Proteomes" id="UP000053411">
    <property type="component" value="Unassembled WGS sequence"/>
</dbReference>
<dbReference type="InterPro" id="IPR051059">
    <property type="entry name" value="VerF-like"/>
</dbReference>
<comment type="subcellular location">
    <subcellularLocation>
        <location evidence="1">Nucleus</location>
    </subcellularLocation>
</comment>
<keyword evidence="11" id="KW-1185">Reference proteome</keyword>
<dbReference type="OrthoDB" id="4157142at2759"/>
<dbReference type="GeneID" id="27708573"/>
<dbReference type="SMART" id="SM00355">
    <property type="entry name" value="ZnF_C2H2"/>
    <property type="match status" value="2"/>
</dbReference>
<dbReference type="InterPro" id="IPR013328">
    <property type="entry name" value="6PGD_dom2"/>
</dbReference>
<dbReference type="PANTHER" id="PTHR40626">
    <property type="entry name" value="MIP31509P"/>
    <property type="match status" value="1"/>
</dbReference>
<dbReference type="InterPro" id="IPR006114">
    <property type="entry name" value="6PGDH_C"/>
</dbReference>
<reference evidence="10 11" key="1">
    <citation type="submission" date="2015-01" db="EMBL/GenBank/DDBJ databases">
        <title>The Genome Sequence of Fonsecaea multimorphosa CBS 102226.</title>
        <authorList>
            <consortium name="The Broad Institute Genomics Platform"/>
            <person name="Cuomo C."/>
            <person name="de Hoog S."/>
            <person name="Gorbushina A."/>
            <person name="Stielow B."/>
            <person name="Teixiera M."/>
            <person name="Abouelleil A."/>
            <person name="Chapman S.B."/>
            <person name="Priest M."/>
            <person name="Young S.K."/>
            <person name="Wortman J."/>
            <person name="Nusbaum C."/>
            <person name="Birren B."/>
        </authorList>
    </citation>
    <scope>NUCLEOTIDE SEQUENCE [LARGE SCALE GENOMIC DNA]</scope>
    <source>
        <strain evidence="10 11">CBS 102226</strain>
    </source>
</reference>
<keyword evidence="4 7" id="KW-0863">Zinc-finger</keyword>
<dbReference type="InterPro" id="IPR008927">
    <property type="entry name" value="6-PGluconate_DH-like_C_sf"/>
</dbReference>
<dbReference type="SUPFAM" id="SSF48179">
    <property type="entry name" value="6-phosphogluconate dehydrogenase C-terminal domain-like"/>
    <property type="match status" value="1"/>
</dbReference>
<dbReference type="GO" id="GO:0005634">
    <property type="term" value="C:nucleus"/>
    <property type="evidence" value="ECO:0007669"/>
    <property type="project" value="UniProtKB-SubCell"/>
</dbReference>
<organism evidence="10 11">
    <name type="scientific">Fonsecaea multimorphosa CBS 102226</name>
    <dbReference type="NCBI Taxonomy" id="1442371"/>
    <lineage>
        <taxon>Eukaryota</taxon>
        <taxon>Fungi</taxon>
        <taxon>Dikarya</taxon>
        <taxon>Ascomycota</taxon>
        <taxon>Pezizomycotina</taxon>
        <taxon>Eurotiomycetes</taxon>
        <taxon>Chaetothyriomycetidae</taxon>
        <taxon>Chaetothyriales</taxon>
        <taxon>Herpotrichiellaceae</taxon>
        <taxon>Fonsecaea</taxon>
    </lineage>
</organism>
<dbReference type="STRING" id="1442371.A0A0D2KDH2"/>
<name>A0A0D2KDH2_9EURO</name>
<dbReference type="GO" id="GO:0000785">
    <property type="term" value="C:chromatin"/>
    <property type="evidence" value="ECO:0007669"/>
    <property type="project" value="TreeGrafter"/>
</dbReference>
<dbReference type="PROSITE" id="PS50157">
    <property type="entry name" value="ZINC_FINGER_C2H2_2"/>
    <property type="match status" value="1"/>
</dbReference>
<dbReference type="PANTHER" id="PTHR40626:SF11">
    <property type="entry name" value="ZINC FINGER PROTEIN YPR022C"/>
    <property type="match status" value="1"/>
</dbReference>
<evidence type="ECO:0000256" key="5">
    <source>
        <dbReference type="ARBA" id="ARBA00022833"/>
    </source>
</evidence>
<evidence type="ECO:0000313" key="11">
    <source>
        <dbReference type="Proteomes" id="UP000053411"/>
    </source>
</evidence>
<dbReference type="GO" id="GO:0008270">
    <property type="term" value="F:zinc ion binding"/>
    <property type="evidence" value="ECO:0007669"/>
    <property type="project" value="UniProtKB-KW"/>
</dbReference>
<dbReference type="GO" id="GO:0000978">
    <property type="term" value="F:RNA polymerase II cis-regulatory region sequence-specific DNA binding"/>
    <property type="evidence" value="ECO:0007669"/>
    <property type="project" value="InterPro"/>
</dbReference>
<dbReference type="InterPro" id="IPR036236">
    <property type="entry name" value="Znf_C2H2_sf"/>
</dbReference>
<gene>
    <name evidence="10" type="ORF">Z520_02827</name>
</gene>
<evidence type="ECO:0000259" key="9">
    <source>
        <dbReference type="PROSITE" id="PS50157"/>
    </source>
</evidence>
<dbReference type="GO" id="GO:0006351">
    <property type="term" value="P:DNA-templated transcription"/>
    <property type="evidence" value="ECO:0007669"/>
    <property type="project" value="InterPro"/>
</dbReference>
<dbReference type="Pfam" id="PF04082">
    <property type="entry name" value="Fungal_trans"/>
    <property type="match status" value="1"/>
</dbReference>